<protein>
    <recommendedName>
        <fullName evidence="4">PEFG-CTERM sorting domain-containing protein</fullName>
    </recommendedName>
</protein>
<accession>A0A2H1EDX0</accession>
<dbReference type="NCBIfam" id="TIGR04296">
    <property type="entry name" value="PEFG-CTERM"/>
    <property type="match status" value="1"/>
</dbReference>
<evidence type="ECO:0000256" key="1">
    <source>
        <dbReference type="SAM" id="Phobius"/>
    </source>
</evidence>
<keyword evidence="3" id="KW-1185">Reference proteome</keyword>
<keyword evidence="1" id="KW-1133">Transmembrane helix</keyword>
<dbReference type="OrthoDB" id="11241at2157"/>
<proteinExistence type="predicted"/>
<evidence type="ECO:0008006" key="4">
    <source>
        <dbReference type="Google" id="ProtNLM"/>
    </source>
</evidence>
<keyword evidence="1" id="KW-0812">Transmembrane</keyword>
<evidence type="ECO:0000313" key="3">
    <source>
        <dbReference type="Proteomes" id="UP000232412"/>
    </source>
</evidence>
<organism evidence="2 3">
    <name type="scientific">Nitrosotalea sinensis</name>
    <dbReference type="NCBI Taxonomy" id="1499975"/>
    <lineage>
        <taxon>Archaea</taxon>
        <taxon>Nitrososphaerota</taxon>
        <taxon>Nitrososphaeria</taxon>
        <taxon>Nitrosotaleales</taxon>
        <taxon>Nitrosotaleaceae</taxon>
        <taxon>Nitrosotalea</taxon>
    </lineage>
</organism>
<dbReference type="RefSeq" id="WP_101008828.1">
    <property type="nucleotide sequence ID" value="NZ_FRFC01000001.1"/>
</dbReference>
<dbReference type="Proteomes" id="UP000232412">
    <property type="component" value="Unassembled WGS sequence"/>
</dbReference>
<keyword evidence="1" id="KW-0472">Membrane</keyword>
<dbReference type="InterPro" id="IPR027560">
    <property type="entry name" value="PEFG-CTERM"/>
</dbReference>
<reference evidence="3" key="1">
    <citation type="submission" date="2016-12" db="EMBL/GenBank/DDBJ databases">
        <authorList>
            <person name="Herbold C."/>
        </authorList>
    </citation>
    <scope>NUCLEOTIDE SEQUENCE [LARGE SCALE GENOMIC DNA]</scope>
</reference>
<sequence length="283" mass="30164">MRYSSISIMVLLFSSMSVPIFADTTTATPTLSPPTAALITVNIDKSAYALGDTIVISGQVQAVVVGTPLTIQILDPTNNLVQVAQIDVSQDGKYTDTMKATGALWKSNGKYTVKVQYGPPNVTAQATFDFQSTPVFTNNVFQLKDPGSQQTFNVNYTISGGSVKTMTIDAQSLSVIVSVNSTNDGTISLQLPRALIDAKTSSGQDDAFIILIDGAEVKPQSESANNDYRNITVQFLQGDQDIEIIGTQIVPEFGPIAALVLAIAIISIIAVSAKTGLRFMPKY</sequence>
<gene>
    <name evidence="2" type="ORF">NSIN_10058</name>
</gene>
<dbReference type="EMBL" id="FRFC01000001">
    <property type="protein sequence ID" value="SHO42521.1"/>
    <property type="molecule type" value="Genomic_DNA"/>
</dbReference>
<feature type="transmembrane region" description="Helical" evidence="1">
    <location>
        <begin position="253"/>
        <end position="273"/>
    </location>
</feature>
<name>A0A2H1EDX0_9ARCH</name>
<evidence type="ECO:0000313" key="2">
    <source>
        <dbReference type="EMBL" id="SHO42521.1"/>
    </source>
</evidence>
<dbReference type="AlphaFoldDB" id="A0A2H1EDX0"/>